<feature type="non-terminal residue" evidence="2">
    <location>
        <position position="173"/>
    </location>
</feature>
<feature type="transmembrane region" description="Helical" evidence="1">
    <location>
        <begin position="32"/>
        <end position="50"/>
    </location>
</feature>
<name>A0A382IV68_9ZZZZ</name>
<accession>A0A382IV68</accession>
<keyword evidence="1" id="KW-0812">Transmembrane</keyword>
<feature type="transmembrane region" description="Helical" evidence="1">
    <location>
        <begin position="6"/>
        <end position="25"/>
    </location>
</feature>
<proteinExistence type="predicted"/>
<sequence>VVVLTVLGIVIPLALWFFWTSLNRVGSRSRKLLLFALRLGAFTLLLLVLLKPELEFRKSQFLKNSIAVLLDNSKSLSIKTKIFPDESSRIDLIKKALEANASYFENLGKDFEVDYYFFSDDIEKVAAGAVKNTYRAHRPYTDLTRVFDALVERYLDQSLQGIFLFSDGADLTQ</sequence>
<evidence type="ECO:0008006" key="3">
    <source>
        <dbReference type="Google" id="ProtNLM"/>
    </source>
</evidence>
<feature type="non-terminal residue" evidence="2">
    <location>
        <position position="1"/>
    </location>
</feature>
<dbReference type="PANTHER" id="PTHR37947">
    <property type="entry name" value="BLL2462 PROTEIN"/>
    <property type="match status" value="1"/>
</dbReference>
<dbReference type="EMBL" id="UINC01069580">
    <property type="protein sequence ID" value="SVC03067.1"/>
    <property type="molecule type" value="Genomic_DNA"/>
</dbReference>
<evidence type="ECO:0000256" key="1">
    <source>
        <dbReference type="SAM" id="Phobius"/>
    </source>
</evidence>
<gene>
    <name evidence="2" type="ORF">METZ01_LOCUS255921</name>
</gene>
<keyword evidence="1" id="KW-0472">Membrane</keyword>
<dbReference type="AlphaFoldDB" id="A0A382IV68"/>
<reference evidence="2" key="1">
    <citation type="submission" date="2018-05" db="EMBL/GenBank/DDBJ databases">
        <authorList>
            <person name="Lanie J.A."/>
            <person name="Ng W.-L."/>
            <person name="Kazmierczak K.M."/>
            <person name="Andrzejewski T.M."/>
            <person name="Davidsen T.M."/>
            <person name="Wayne K.J."/>
            <person name="Tettelin H."/>
            <person name="Glass J.I."/>
            <person name="Rusch D."/>
            <person name="Podicherti R."/>
            <person name="Tsui H.-C.T."/>
            <person name="Winkler M.E."/>
        </authorList>
    </citation>
    <scope>NUCLEOTIDE SEQUENCE</scope>
</reference>
<organism evidence="2">
    <name type="scientific">marine metagenome</name>
    <dbReference type="NCBI Taxonomy" id="408172"/>
    <lineage>
        <taxon>unclassified sequences</taxon>
        <taxon>metagenomes</taxon>
        <taxon>ecological metagenomes</taxon>
    </lineage>
</organism>
<keyword evidence="1" id="KW-1133">Transmembrane helix</keyword>
<protein>
    <recommendedName>
        <fullName evidence="3">VWA domain-containing protein</fullName>
    </recommendedName>
</protein>
<dbReference type="PANTHER" id="PTHR37947:SF1">
    <property type="entry name" value="BLL2462 PROTEIN"/>
    <property type="match status" value="1"/>
</dbReference>
<evidence type="ECO:0000313" key="2">
    <source>
        <dbReference type="EMBL" id="SVC03067.1"/>
    </source>
</evidence>